<reference evidence="4 5" key="1">
    <citation type="submission" date="2014-02" db="EMBL/GenBank/DDBJ databases">
        <title>The small core and large imbalanced accessory genome model reveals a collaborative survival strategy of Sorangium cellulosum strains in nature.</title>
        <authorList>
            <person name="Han K."/>
            <person name="Peng R."/>
            <person name="Blom J."/>
            <person name="Li Y.-Z."/>
        </authorList>
    </citation>
    <scope>NUCLEOTIDE SEQUENCE [LARGE SCALE GENOMIC DNA]</scope>
    <source>
        <strain evidence="4 5">So0011-07</strain>
    </source>
</reference>
<dbReference type="PANTHER" id="PTHR43899">
    <property type="entry name" value="RH59310P"/>
    <property type="match status" value="1"/>
</dbReference>
<sequence>MGESFARELAARGMDLVLVARSEGKLRALASELAKRHGVAVEVVASDLSREGAARALHAQCAEKGLHVDLLVNNAAFGTHGPFHEAPLARQHEQVTLNVTAVVDLSHLFLPGMVERGEGAIINVASIAAYQPLPYMATYGATKAFVLSFTEALWAEVRDRGVRVLALCPGPVETRFFDVVGTREVAVGPMATPEQVVLAGLRGLEKGSPSLIVGLRNWVQSNLPRLFPRELALRVASGMMKPRAPAVLAATSRGHLR</sequence>
<dbReference type="PRINTS" id="PR00081">
    <property type="entry name" value="GDHRDH"/>
</dbReference>
<dbReference type="GO" id="GO:0016491">
    <property type="term" value="F:oxidoreductase activity"/>
    <property type="evidence" value="ECO:0007669"/>
    <property type="project" value="UniProtKB-KW"/>
</dbReference>
<dbReference type="Pfam" id="PF00106">
    <property type="entry name" value="adh_short"/>
    <property type="match status" value="1"/>
</dbReference>
<proteinExistence type="inferred from homology"/>
<dbReference type="AlphaFoldDB" id="A0A150S480"/>
<evidence type="ECO:0000256" key="2">
    <source>
        <dbReference type="ARBA" id="ARBA00023002"/>
    </source>
</evidence>
<gene>
    <name evidence="4" type="ORF">BE17_40250</name>
</gene>
<dbReference type="SUPFAM" id="SSF51735">
    <property type="entry name" value="NAD(P)-binding Rossmann-fold domains"/>
    <property type="match status" value="1"/>
</dbReference>
<dbReference type="InterPro" id="IPR036291">
    <property type="entry name" value="NAD(P)-bd_dom_sf"/>
</dbReference>
<comment type="caution">
    <text evidence="4">The sequence shown here is derived from an EMBL/GenBank/DDBJ whole genome shotgun (WGS) entry which is preliminary data.</text>
</comment>
<dbReference type="PRINTS" id="PR00080">
    <property type="entry name" value="SDRFAMILY"/>
</dbReference>
<dbReference type="InterPro" id="IPR002347">
    <property type="entry name" value="SDR_fam"/>
</dbReference>
<keyword evidence="2" id="KW-0560">Oxidoreductase</keyword>
<name>A0A150S480_SORCE</name>
<accession>A0A150S480</accession>
<dbReference type="Proteomes" id="UP000075635">
    <property type="component" value="Unassembled WGS sequence"/>
</dbReference>
<evidence type="ECO:0000313" key="4">
    <source>
        <dbReference type="EMBL" id="KYF87201.1"/>
    </source>
</evidence>
<organism evidence="4 5">
    <name type="scientific">Sorangium cellulosum</name>
    <name type="common">Polyangium cellulosum</name>
    <dbReference type="NCBI Taxonomy" id="56"/>
    <lineage>
        <taxon>Bacteria</taxon>
        <taxon>Pseudomonadati</taxon>
        <taxon>Myxococcota</taxon>
        <taxon>Polyangia</taxon>
        <taxon>Polyangiales</taxon>
        <taxon>Polyangiaceae</taxon>
        <taxon>Sorangium</taxon>
    </lineage>
</organism>
<protein>
    <submittedName>
        <fullName evidence="4">Oxidoreductase</fullName>
    </submittedName>
</protein>
<evidence type="ECO:0000313" key="5">
    <source>
        <dbReference type="Proteomes" id="UP000075635"/>
    </source>
</evidence>
<comment type="similarity">
    <text evidence="1 3">Belongs to the short-chain dehydrogenases/reductases (SDR) family.</text>
</comment>
<dbReference type="PANTHER" id="PTHR43899:SF13">
    <property type="entry name" value="RH59310P"/>
    <property type="match status" value="1"/>
</dbReference>
<evidence type="ECO:0000256" key="3">
    <source>
        <dbReference type="RuleBase" id="RU000363"/>
    </source>
</evidence>
<dbReference type="InterPro" id="IPR051019">
    <property type="entry name" value="VLCFA-Steroid_DH"/>
</dbReference>
<dbReference type="Gene3D" id="3.40.50.720">
    <property type="entry name" value="NAD(P)-binding Rossmann-like Domain"/>
    <property type="match status" value="1"/>
</dbReference>
<dbReference type="EMBL" id="JEMB01001463">
    <property type="protein sequence ID" value="KYF87201.1"/>
    <property type="molecule type" value="Genomic_DNA"/>
</dbReference>
<dbReference type="PIRSF" id="PIRSF000126">
    <property type="entry name" value="11-beta-HSD1"/>
    <property type="match status" value="1"/>
</dbReference>
<evidence type="ECO:0000256" key="1">
    <source>
        <dbReference type="ARBA" id="ARBA00006484"/>
    </source>
</evidence>